<evidence type="ECO:0000313" key="5">
    <source>
        <dbReference type="EMBL" id="CAF1968384.1"/>
    </source>
</evidence>
<evidence type="ECO:0000313" key="6">
    <source>
        <dbReference type="Proteomes" id="UP000663887"/>
    </source>
</evidence>
<dbReference type="InterPro" id="IPR007588">
    <property type="entry name" value="Znf_FLYWCH"/>
</dbReference>
<accession>A0A816MAE6</accession>
<feature type="domain" description="FLYWCH-type" evidence="4">
    <location>
        <begin position="4"/>
        <end position="56"/>
    </location>
</feature>
<evidence type="ECO:0000256" key="1">
    <source>
        <dbReference type="ARBA" id="ARBA00022723"/>
    </source>
</evidence>
<dbReference type="Proteomes" id="UP000663887">
    <property type="component" value="Unassembled WGS sequence"/>
</dbReference>
<organism evidence="5 6">
    <name type="scientific">Rotaria magnacalcarata</name>
    <dbReference type="NCBI Taxonomy" id="392030"/>
    <lineage>
        <taxon>Eukaryota</taxon>
        <taxon>Metazoa</taxon>
        <taxon>Spiralia</taxon>
        <taxon>Gnathifera</taxon>
        <taxon>Rotifera</taxon>
        <taxon>Eurotatoria</taxon>
        <taxon>Bdelloidea</taxon>
        <taxon>Philodinida</taxon>
        <taxon>Philodinidae</taxon>
        <taxon>Rotaria</taxon>
    </lineage>
</organism>
<proteinExistence type="predicted"/>
<comment type="caution">
    <text evidence="5">The sequence shown here is derived from an EMBL/GenBank/DDBJ whole genome shotgun (WGS) entry which is preliminary data.</text>
</comment>
<name>A0A816MAE6_9BILA</name>
<dbReference type="GO" id="GO:0008270">
    <property type="term" value="F:zinc ion binding"/>
    <property type="evidence" value="ECO:0007669"/>
    <property type="project" value="UniProtKB-KW"/>
</dbReference>
<gene>
    <name evidence="5" type="ORF">XDN619_LOCUS1744</name>
</gene>
<evidence type="ECO:0000259" key="4">
    <source>
        <dbReference type="Pfam" id="PF04500"/>
    </source>
</evidence>
<sequence>MSIVKSSRNKDQLLLDGFRYRRANKSQSIWRCYKNNCAGRVRCDGLQYVNVTDHIHAPCPEELIAMEFKSKIVDSAVTSYYPPRRIINEALTIVSKDDGTAVPNYTSSQRTIERKRRKKDIPLPRPKSFDDIMIPDGLKVTHGGGRFLLYDNGSSSKRIIILSSDDDLDCLSNSEHWHSDGTFKIAPQLFEQLYVIFGYVCGRALPLVYYFLDYFEDTFIGRVIRNNRRRAPRFAIKMWNCFLRLDQDLPRTNNSSEGWNRAIKNSARENPSVYESITDLKIEQHANLIVAEQLQAGVAKRRRRIKYEMLDEQLQHLASNFNAQLSGAQLSGLNCRGSIVGSSTVGVPKVQYNKFAHKGYVLIAGKN</sequence>
<reference evidence="5" key="1">
    <citation type="submission" date="2021-02" db="EMBL/GenBank/DDBJ databases">
        <authorList>
            <person name="Nowell W R."/>
        </authorList>
    </citation>
    <scope>NUCLEOTIDE SEQUENCE</scope>
</reference>
<keyword evidence="3" id="KW-0862">Zinc</keyword>
<dbReference type="EMBL" id="CAJNRG010000082">
    <property type="protein sequence ID" value="CAF1968384.1"/>
    <property type="molecule type" value="Genomic_DNA"/>
</dbReference>
<dbReference type="AlphaFoldDB" id="A0A816MAE6"/>
<evidence type="ECO:0000256" key="3">
    <source>
        <dbReference type="ARBA" id="ARBA00022833"/>
    </source>
</evidence>
<evidence type="ECO:0000256" key="2">
    <source>
        <dbReference type="ARBA" id="ARBA00022771"/>
    </source>
</evidence>
<protein>
    <recommendedName>
        <fullName evidence="4">FLYWCH-type domain-containing protein</fullName>
    </recommendedName>
</protein>
<keyword evidence="2" id="KW-0863">Zinc-finger</keyword>
<dbReference type="Gene3D" id="2.20.25.240">
    <property type="match status" value="1"/>
</dbReference>
<keyword evidence="1" id="KW-0479">Metal-binding</keyword>
<dbReference type="Pfam" id="PF04500">
    <property type="entry name" value="FLYWCH"/>
    <property type="match status" value="1"/>
</dbReference>